<evidence type="ECO:0000313" key="2">
    <source>
        <dbReference type="EMBL" id="GAA4797508.1"/>
    </source>
</evidence>
<evidence type="ECO:0000256" key="1">
    <source>
        <dbReference type="SAM" id="Phobius"/>
    </source>
</evidence>
<comment type="caution">
    <text evidence="2">The sequence shown here is derived from an EMBL/GenBank/DDBJ whole genome shotgun (WGS) entry which is preliminary data.</text>
</comment>
<gene>
    <name evidence="2" type="ORF">GCM10023231_27590</name>
</gene>
<keyword evidence="1" id="KW-0812">Transmembrane</keyword>
<dbReference type="EMBL" id="BAABIQ010000038">
    <property type="protein sequence ID" value="GAA4797508.1"/>
    <property type="molecule type" value="Genomic_DNA"/>
</dbReference>
<dbReference type="InterPro" id="IPR032820">
    <property type="entry name" value="ATPase_put"/>
</dbReference>
<feature type="transmembrane region" description="Helical" evidence="1">
    <location>
        <begin position="45"/>
        <end position="65"/>
    </location>
</feature>
<feature type="transmembrane region" description="Helical" evidence="1">
    <location>
        <begin position="12"/>
        <end position="33"/>
    </location>
</feature>
<protein>
    <recommendedName>
        <fullName evidence="4">AtpZ/AtpI family protein</fullName>
    </recommendedName>
</protein>
<dbReference type="RefSeq" id="WP_345232382.1">
    <property type="nucleotide sequence ID" value="NZ_BAABIQ010000038.1"/>
</dbReference>
<sequence length="71" mass="7936">MFVPMAEKERNAYIYYTGLGFQMIATIGVFAYIGYRIDRSKSGEAGLFTAIFALIGVFISLISTIRSVTKR</sequence>
<dbReference type="Proteomes" id="UP001501411">
    <property type="component" value="Unassembled WGS sequence"/>
</dbReference>
<keyword evidence="1" id="KW-1133">Transmembrane helix</keyword>
<keyword evidence="1" id="KW-0472">Membrane</keyword>
<evidence type="ECO:0000313" key="3">
    <source>
        <dbReference type="Proteomes" id="UP001501411"/>
    </source>
</evidence>
<keyword evidence="3" id="KW-1185">Reference proteome</keyword>
<reference evidence="3" key="1">
    <citation type="journal article" date="2019" name="Int. J. Syst. Evol. Microbiol.">
        <title>The Global Catalogue of Microorganisms (GCM) 10K type strain sequencing project: providing services to taxonomists for standard genome sequencing and annotation.</title>
        <authorList>
            <consortium name="The Broad Institute Genomics Platform"/>
            <consortium name="The Broad Institute Genome Sequencing Center for Infectious Disease"/>
            <person name="Wu L."/>
            <person name="Ma J."/>
        </authorList>
    </citation>
    <scope>NUCLEOTIDE SEQUENCE [LARGE SCALE GENOMIC DNA]</scope>
    <source>
        <strain evidence="3">JCM 18200</strain>
    </source>
</reference>
<accession>A0ABP9BLZ2</accession>
<organism evidence="2 3">
    <name type="scientific">Olivibacter ginsenosidimutans</name>
    <dbReference type="NCBI Taxonomy" id="1176537"/>
    <lineage>
        <taxon>Bacteria</taxon>
        <taxon>Pseudomonadati</taxon>
        <taxon>Bacteroidota</taxon>
        <taxon>Sphingobacteriia</taxon>
        <taxon>Sphingobacteriales</taxon>
        <taxon>Sphingobacteriaceae</taxon>
        <taxon>Olivibacter</taxon>
    </lineage>
</organism>
<dbReference type="Pfam" id="PF09527">
    <property type="entry name" value="ATPase_gene1"/>
    <property type="match status" value="1"/>
</dbReference>
<evidence type="ECO:0008006" key="4">
    <source>
        <dbReference type="Google" id="ProtNLM"/>
    </source>
</evidence>
<name>A0ABP9BLZ2_9SPHI</name>
<proteinExistence type="predicted"/>